<reference evidence="1 2" key="1">
    <citation type="submission" date="2018-06" db="EMBL/GenBank/DDBJ databases">
        <authorList>
            <person name="Strepis N."/>
        </authorList>
    </citation>
    <scope>NUCLEOTIDE SEQUENCE [LARGE SCALE GENOMIC DNA]</scope>
    <source>
        <strain evidence="1">LUCI</strain>
    </source>
</reference>
<evidence type="ECO:0000313" key="1">
    <source>
        <dbReference type="EMBL" id="VBB06730.1"/>
    </source>
</evidence>
<dbReference type="Pfam" id="PF11185">
    <property type="entry name" value="DUF2971"/>
    <property type="match status" value="1"/>
</dbReference>
<dbReference type="InterPro" id="IPR021352">
    <property type="entry name" value="DUF2971"/>
</dbReference>
<dbReference type="RefSeq" id="WP_122627679.1">
    <property type="nucleotide sequence ID" value="NZ_UPPP01000067.1"/>
</dbReference>
<evidence type="ECO:0008006" key="3">
    <source>
        <dbReference type="Google" id="ProtNLM"/>
    </source>
</evidence>
<evidence type="ECO:0000313" key="2">
    <source>
        <dbReference type="Proteomes" id="UP000277811"/>
    </source>
</evidence>
<dbReference type="OrthoDB" id="1680700at2"/>
<gene>
    <name evidence="1" type="ORF">LUCI_1966</name>
</gene>
<name>A0A498R735_9FIRM</name>
<dbReference type="AlphaFoldDB" id="A0A498R735"/>
<accession>A0A498R735</accession>
<sequence>METRPPKLYKYCPWNDYAKDILLENRVYFNSAESFNDPFDGNVVLADMDGAMEKWLERFKRAFAAVHNRNLTEEEQRAIGDTLAKMSLRERKQYFEKNIVDVLRKAMGICCFSAENRNIVMWSHYADNHKGICLEFNHSNSGGFGASKVSYYAEYPSLNYISASDAELSINRFCIKAVDWQYEQEYRVIMPNKAKAKIPFPPELLVGVIAGCCMPDEKLAELIGLLENRLLPITLYKARKKEREFGLDIARVGDYGLTSSALEDIE</sequence>
<dbReference type="EMBL" id="UPPP01000067">
    <property type="protein sequence ID" value="VBB06730.1"/>
    <property type="molecule type" value="Genomic_DNA"/>
</dbReference>
<dbReference type="Proteomes" id="UP000277811">
    <property type="component" value="Unassembled WGS sequence"/>
</dbReference>
<proteinExistence type="predicted"/>
<organism evidence="1 2">
    <name type="scientific">Lucifera butyrica</name>
    <dbReference type="NCBI Taxonomy" id="1351585"/>
    <lineage>
        <taxon>Bacteria</taxon>
        <taxon>Bacillati</taxon>
        <taxon>Bacillota</taxon>
        <taxon>Negativicutes</taxon>
        <taxon>Veillonellales</taxon>
        <taxon>Veillonellaceae</taxon>
        <taxon>Lucifera</taxon>
    </lineage>
</organism>
<protein>
    <recommendedName>
        <fullName evidence="3">DUF2971 domain-containing protein</fullName>
    </recommendedName>
</protein>
<keyword evidence="2" id="KW-1185">Reference proteome</keyword>